<keyword evidence="3" id="KW-0949">S-adenosyl-L-methionine</keyword>
<keyword evidence="4" id="KW-0479">Metal-binding</keyword>
<organism evidence="9 10">
    <name type="scientific">Pseudodesulfovibrio sediminis</name>
    <dbReference type="NCBI Taxonomy" id="2810563"/>
    <lineage>
        <taxon>Bacteria</taxon>
        <taxon>Pseudomonadati</taxon>
        <taxon>Thermodesulfobacteriota</taxon>
        <taxon>Desulfovibrionia</taxon>
        <taxon>Desulfovibrionales</taxon>
        <taxon>Desulfovibrionaceae</taxon>
    </lineage>
</organism>
<feature type="domain" description="Radical SAM core" evidence="8">
    <location>
        <begin position="22"/>
        <end position="228"/>
    </location>
</feature>
<evidence type="ECO:0000313" key="10">
    <source>
        <dbReference type="Proteomes" id="UP001053296"/>
    </source>
</evidence>
<dbReference type="Gene3D" id="3.20.20.70">
    <property type="entry name" value="Aldolase class I"/>
    <property type="match status" value="1"/>
</dbReference>
<gene>
    <name evidence="9" type="ORF">PSDVSF_33570</name>
</gene>
<feature type="region of interest" description="Disordered" evidence="7">
    <location>
        <begin position="206"/>
        <end position="228"/>
    </location>
</feature>
<evidence type="ECO:0000256" key="7">
    <source>
        <dbReference type="SAM" id="MobiDB-lite"/>
    </source>
</evidence>
<evidence type="ECO:0000256" key="6">
    <source>
        <dbReference type="ARBA" id="ARBA00023014"/>
    </source>
</evidence>
<dbReference type="Proteomes" id="UP001053296">
    <property type="component" value="Chromosome"/>
</dbReference>
<dbReference type="PANTHER" id="PTHR30352:SF5">
    <property type="entry name" value="PYRUVATE FORMATE-LYASE 1-ACTIVATING ENZYME"/>
    <property type="match status" value="1"/>
</dbReference>
<dbReference type="InterPro" id="IPR034457">
    <property type="entry name" value="Organic_radical-activating"/>
</dbReference>
<keyword evidence="2" id="KW-0004">4Fe-4S</keyword>
<accession>A0ABM7PAH7</accession>
<evidence type="ECO:0000256" key="2">
    <source>
        <dbReference type="ARBA" id="ARBA00022485"/>
    </source>
</evidence>
<dbReference type="InterPro" id="IPR012840">
    <property type="entry name" value="NrdG2"/>
</dbReference>
<keyword evidence="5" id="KW-0408">Iron</keyword>
<dbReference type="SFLD" id="SFLDS00029">
    <property type="entry name" value="Radical_SAM"/>
    <property type="match status" value="1"/>
</dbReference>
<proteinExistence type="predicted"/>
<evidence type="ECO:0000259" key="8">
    <source>
        <dbReference type="PROSITE" id="PS51918"/>
    </source>
</evidence>
<protein>
    <submittedName>
        <fullName evidence="9">Anaerobic ribonucleoside-triphosphate reductase activating protein</fullName>
    </submittedName>
</protein>
<dbReference type="CDD" id="cd01335">
    <property type="entry name" value="Radical_SAM"/>
    <property type="match status" value="1"/>
</dbReference>
<dbReference type="PROSITE" id="PS51918">
    <property type="entry name" value="RADICAL_SAM"/>
    <property type="match status" value="1"/>
</dbReference>
<dbReference type="SUPFAM" id="SSF102114">
    <property type="entry name" value="Radical SAM enzymes"/>
    <property type="match status" value="1"/>
</dbReference>
<sequence length="228" mass="25573">MSKEPAGVWNYVRGFENLSLCDWPGRSTCIIFLGGCNLHCPTCHNFELAWDMNALPPMDPVRIKAYIRDRAGWLDGITVTGGEPTIVPGVAELLFEIKKFGLPIKMDTNGMRPEVIKELLEYKLVDAFAVDIKGPWYKYPSLTGNAVSEIAAQANLARIFELAKANPEAFYFRTTQVPDLTDKDLAIAQAYLPLGYELTIQKFVPPRRKPEHAKPNHEERRPAGNVVN</sequence>
<name>A0ABM7PAH7_9BACT</name>
<dbReference type="InterPro" id="IPR007197">
    <property type="entry name" value="rSAM"/>
</dbReference>
<evidence type="ECO:0000256" key="3">
    <source>
        <dbReference type="ARBA" id="ARBA00022691"/>
    </source>
</evidence>
<dbReference type="InterPro" id="IPR058240">
    <property type="entry name" value="rSAM_sf"/>
</dbReference>
<dbReference type="RefSeq" id="WP_229592054.1">
    <property type="nucleotide sequence ID" value="NZ_AP024485.1"/>
</dbReference>
<evidence type="ECO:0000256" key="1">
    <source>
        <dbReference type="ARBA" id="ARBA00001966"/>
    </source>
</evidence>
<keyword evidence="6" id="KW-0411">Iron-sulfur</keyword>
<dbReference type="PANTHER" id="PTHR30352">
    <property type="entry name" value="PYRUVATE FORMATE-LYASE-ACTIVATING ENZYME"/>
    <property type="match status" value="1"/>
</dbReference>
<dbReference type="NCBIfam" id="TIGR02495">
    <property type="entry name" value="NrdG2"/>
    <property type="match status" value="1"/>
</dbReference>
<feature type="compositionally biased region" description="Basic and acidic residues" evidence="7">
    <location>
        <begin position="212"/>
        <end position="222"/>
    </location>
</feature>
<dbReference type="InterPro" id="IPR013785">
    <property type="entry name" value="Aldolase_TIM"/>
</dbReference>
<dbReference type="SFLD" id="SFLDG01094">
    <property type="entry name" value="Uncharacterised_Radical_SAM_Su"/>
    <property type="match status" value="1"/>
</dbReference>
<keyword evidence="10" id="KW-1185">Reference proteome</keyword>
<dbReference type="Pfam" id="PF04055">
    <property type="entry name" value="Radical_SAM"/>
    <property type="match status" value="1"/>
</dbReference>
<reference evidence="9" key="1">
    <citation type="journal article" date="2022" name="Arch. Microbiol.">
        <title>Pseudodesulfovibrio sediminis sp. nov., a mesophilic and neutrophilic sulfate-reducing bacterium isolated from sediment of a brackish lake.</title>
        <authorList>
            <person name="Takahashi A."/>
            <person name="Kojima H."/>
            <person name="Watanabe M."/>
            <person name="Fukui M."/>
        </authorList>
    </citation>
    <scope>NUCLEOTIDE SEQUENCE</scope>
    <source>
        <strain evidence="9">SF6</strain>
    </source>
</reference>
<evidence type="ECO:0000256" key="5">
    <source>
        <dbReference type="ARBA" id="ARBA00023004"/>
    </source>
</evidence>
<comment type="cofactor">
    <cofactor evidence="1">
        <name>[4Fe-4S] cluster</name>
        <dbReference type="ChEBI" id="CHEBI:49883"/>
    </cofactor>
</comment>
<dbReference type="EMBL" id="AP024485">
    <property type="protein sequence ID" value="BCS90115.1"/>
    <property type="molecule type" value="Genomic_DNA"/>
</dbReference>
<evidence type="ECO:0000256" key="4">
    <source>
        <dbReference type="ARBA" id="ARBA00022723"/>
    </source>
</evidence>
<evidence type="ECO:0000313" key="9">
    <source>
        <dbReference type="EMBL" id="BCS90115.1"/>
    </source>
</evidence>